<evidence type="ECO:0000256" key="4">
    <source>
        <dbReference type="ARBA" id="ARBA00023267"/>
    </source>
</evidence>
<keyword evidence="2 5" id="KW-0547">Nucleotide-binding</keyword>
<dbReference type="SUPFAM" id="SSF51246">
    <property type="entry name" value="Rudiment single hybrid motif"/>
    <property type="match status" value="1"/>
</dbReference>
<dbReference type="PROSITE" id="PS00866">
    <property type="entry name" value="CPSASE_1"/>
    <property type="match status" value="1"/>
</dbReference>
<dbReference type="SUPFAM" id="SSF56059">
    <property type="entry name" value="Glutathione synthetase ATP-binding domain-like"/>
    <property type="match status" value="1"/>
</dbReference>
<dbReference type="FunFam" id="3.40.50.20:FF:000010">
    <property type="entry name" value="Propionyl-CoA carboxylase subunit alpha"/>
    <property type="match status" value="1"/>
</dbReference>
<dbReference type="InterPro" id="IPR011761">
    <property type="entry name" value="ATP-grasp"/>
</dbReference>
<sequence>MKMKKISKILVANRGEIALRIIRACKELEIKSVAIFSEVDVEGIWVKKADECYPITGDALQAYLDYDRIITLALKAGCDAIHPGYGFLSENAEFAQSCEDRGIIFIGPKPAHIALFGDKMASKVAMREIGVPVLEGTDEPIVDKAEGGKIAAKIGFPIIIKAAFGGGGRGMRIVKSAKLFDEMFDSATNEAKKYFGKGDVFIEKYVENPRHIEIQVVADKYGNVVHLGERDCSIQRRHQKVIEIAPSPRLNPAARKELYRISTKAMLKLGYESVGTVEYLLDENDNIYFIEMNTRVQVEHPVTEIISGIDIIQRMIEIAEGDKLKYLQEEINFRGYAIEFRINAENPQNNFMPSIGTITNYITPGGPGVRLDSSVYTGYTIPPNYDSMVGKLIVWALDWEGAVKKASRALDEFYIDGVITNLSLHREIVKDADFIAGNLNTSYLDKKMELFNLKATKSIAEEEKKTSFIANLINKIKEHKLIIRH</sequence>
<evidence type="ECO:0000259" key="7">
    <source>
        <dbReference type="PROSITE" id="PS50979"/>
    </source>
</evidence>
<dbReference type="NCBIfam" id="NF006367">
    <property type="entry name" value="PRK08591.1"/>
    <property type="match status" value="1"/>
</dbReference>
<dbReference type="InterPro" id="IPR051602">
    <property type="entry name" value="ACC_Biotin_Carboxylase"/>
</dbReference>
<dbReference type="EMBL" id="CP000153">
    <property type="protein sequence ID" value="ABB43901.1"/>
    <property type="molecule type" value="Genomic_DNA"/>
</dbReference>
<dbReference type="PROSITE" id="PS50975">
    <property type="entry name" value="ATP_GRASP"/>
    <property type="match status" value="1"/>
</dbReference>
<name>Q30SY0_SULDN</name>
<dbReference type="InterPro" id="IPR011054">
    <property type="entry name" value="Rudment_hybrid_motif"/>
</dbReference>
<dbReference type="Pfam" id="PF02785">
    <property type="entry name" value="Biotin_carb_C"/>
    <property type="match status" value="1"/>
</dbReference>
<dbReference type="PANTHER" id="PTHR48095:SF1">
    <property type="entry name" value="BIOTIN CARBOXYLASE"/>
    <property type="match status" value="1"/>
</dbReference>
<dbReference type="HOGENOM" id="CLU_000395_3_2_7"/>
<dbReference type="GO" id="GO:0005524">
    <property type="term" value="F:ATP binding"/>
    <property type="evidence" value="ECO:0007669"/>
    <property type="project" value="UniProtKB-UniRule"/>
</dbReference>
<dbReference type="eggNOG" id="COG0439">
    <property type="taxonomic scope" value="Bacteria"/>
</dbReference>
<dbReference type="InterPro" id="IPR005482">
    <property type="entry name" value="Biotin_COase_C"/>
</dbReference>
<organism evidence="8 9">
    <name type="scientific">Sulfurimonas denitrificans (strain ATCC 33889 / DSM 1251)</name>
    <name type="common">Thiomicrospira denitrificans (strain ATCC 33889 / DSM 1251)</name>
    <dbReference type="NCBI Taxonomy" id="326298"/>
    <lineage>
        <taxon>Bacteria</taxon>
        <taxon>Pseudomonadati</taxon>
        <taxon>Campylobacterota</taxon>
        <taxon>Epsilonproteobacteria</taxon>
        <taxon>Campylobacterales</taxon>
        <taxon>Sulfurimonadaceae</taxon>
        <taxon>Sulfurimonas</taxon>
    </lineage>
</organism>
<dbReference type="Pfam" id="PF00289">
    <property type="entry name" value="Biotin_carb_N"/>
    <property type="match status" value="1"/>
</dbReference>
<evidence type="ECO:0000256" key="3">
    <source>
        <dbReference type="ARBA" id="ARBA00022840"/>
    </source>
</evidence>
<keyword evidence="9" id="KW-1185">Reference proteome</keyword>
<dbReference type="GO" id="GO:0016874">
    <property type="term" value="F:ligase activity"/>
    <property type="evidence" value="ECO:0007669"/>
    <property type="project" value="UniProtKB-KW"/>
</dbReference>
<keyword evidence="3 5" id="KW-0067">ATP-binding</keyword>
<accession>Q30SY0</accession>
<reference evidence="8 9" key="1">
    <citation type="journal article" date="2008" name="Appl. Environ. Microbiol.">
        <title>Genome of the epsilonproteobacterial chemolithoautotroph Sulfurimonas denitrificans.</title>
        <authorList>
            <person name="Sievert S.M."/>
            <person name="Scott K.M."/>
            <person name="Klotz M.G."/>
            <person name="Chain P.S.G."/>
            <person name="Hauser L.J."/>
            <person name="Hemp J."/>
            <person name="Huegler M."/>
            <person name="Land M."/>
            <person name="Lapidus A."/>
            <person name="Larimer F.W."/>
            <person name="Lucas S."/>
            <person name="Malfatti S.A."/>
            <person name="Meyer F."/>
            <person name="Paulsen I.T."/>
            <person name="Ren Q."/>
            <person name="Simon J."/>
            <person name="Bailey K."/>
            <person name="Diaz E."/>
            <person name="Fitzpatrick K.A."/>
            <person name="Glover B."/>
            <person name="Gwatney N."/>
            <person name="Korajkic A."/>
            <person name="Long A."/>
            <person name="Mobberley J.M."/>
            <person name="Pantry S.N."/>
            <person name="Pazder G."/>
            <person name="Peterson S."/>
            <person name="Quintanilla J.D."/>
            <person name="Sprinkle R."/>
            <person name="Stephens J."/>
            <person name="Thomas P."/>
            <person name="Vaughn R."/>
            <person name="Weber M.J."/>
            <person name="Wooten L.L."/>
        </authorList>
    </citation>
    <scope>NUCLEOTIDE SEQUENCE [LARGE SCALE GENOMIC DNA]</scope>
    <source>
        <strain evidence="9">ATCC 33889 / DSM 1251</strain>
    </source>
</reference>
<keyword evidence="1" id="KW-0436">Ligase</keyword>
<feature type="domain" description="Biotin carboxylation" evidence="7">
    <location>
        <begin position="5"/>
        <end position="449"/>
    </location>
</feature>
<evidence type="ECO:0000256" key="5">
    <source>
        <dbReference type="PROSITE-ProRule" id="PRU00409"/>
    </source>
</evidence>
<evidence type="ECO:0000256" key="2">
    <source>
        <dbReference type="ARBA" id="ARBA00022741"/>
    </source>
</evidence>
<evidence type="ECO:0000256" key="1">
    <source>
        <dbReference type="ARBA" id="ARBA00022598"/>
    </source>
</evidence>
<dbReference type="FunFam" id="3.30.1490.20:FF:000003">
    <property type="entry name" value="acetyl-CoA carboxylase isoform X1"/>
    <property type="match status" value="1"/>
</dbReference>
<dbReference type="Pfam" id="PF02786">
    <property type="entry name" value="CPSase_L_D2"/>
    <property type="match status" value="1"/>
</dbReference>
<feature type="domain" description="ATP-grasp" evidence="6">
    <location>
        <begin position="123"/>
        <end position="320"/>
    </location>
</feature>
<dbReference type="STRING" id="326298.Suden_0622"/>
<dbReference type="AlphaFoldDB" id="Q30SY0"/>
<evidence type="ECO:0000313" key="9">
    <source>
        <dbReference type="Proteomes" id="UP000002714"/>
    </source>
</evidence>
<dbReference type="Gene3D" id="3.30.470.20">
    <property type="entry name" value="ATP-grasp fold, B domain"/>
    <property type="match status" value="1"/>
</dbReference>
<dbReference type="PROSITE" id="PS00867">
    <property type="entry name" value="CPSASE_2"/>
    <property type="match status" value="1"/>
</dbReference>
<dbReference type="SMART" id="SM00878">
    <property type="entry name" value="Biotin_carb_C"/>
    <property type="match status" value="1"/>
</dbReference>
<dbReference type="KEGG" id="tdn:Suden_0622"/>
<dbReference type="InterPro" id="IPR011764">
    <property type="entry name" value="Biotin_carboxylation_dom"/>
</dbReference>
<protein>
    <submittedName>
        <fullName evidence="8">Pyruvate carboxylase biotin carboxylase subunit</fullName>
    </submittedName>
</protein>
<dbReference type="InterPro" id="IPR005479">
    <property type="entry name" value="CPAse_ATP-bd"/>
</dbReference>
<gene>
    <name evidence="8" type="ordered locus">Suden_0622</name>
</gene>
<dbReference type="PROSITE" id="PS50979">
    <property type="entry name" value="BC"/>
    <property type="match status" value="1"/>
</dbReference>
<evidence type="ECO:0000259" key="6">
    <source>
        <dbReference type="PROSITE" id="PS50975"/>
    </source>
</evidence>
<proteinExistence type="predicted"/>
<dbReference type="SUPFAM" id="SSF52440">
    <property type="entry name" value="PreATP-grasp domain"/>
    <property type="match status" value="1"/>
</dbReference>
<dbReference type="InterPro" id="IPR005481">
    <property type="entry name" value="BC-like_N"/>
</dbReference>
<evidence type="ECO:0000313" key="8">
    <source>
        <dbReference type="EMBL" id="ABB43901.1"/>
    </source>
</evidence>
<dbReference type="PANTHER" id="PTHR48095">
    <property type="entry name" value="PYRUVATE CARBOXYLASE SUBUNIT A"/>
    <property type="match status" value="1"/>
</dbReference>
<dbReference type="InterPro" id="IPR016185">
    <property type="entry name" value="PreATP-grasp_dom_sf"/>
</dbReference>
<keyword evidence="8" id="KW-0670">Pyruvate</keyword>
<dbReference type="Proteomes" id="UP000002714">
    <property type="component" value="Chromosome"/>
</dbReference>
<keyword evidence="4" id="KW-0092">Biotin</keyword>
<dbReference type="GO" id="GO:0046872">
    <property type="term" value="F:metal ion binding"/>
    <property type="evidence" value="ECO:0007669"/>
    <property type="project" value="InterPro"/>
</dbReference>